<evidence type="ECO:0000313" key="1">
    <source>
        <dbReference type="EMBL" id="MFD1051269.1"/>
    </source>
</evidence>
<sequence>MSNEAAVTAADIARLAGHVETLVAQGDPEGLYVFFGHLVEQSAAHRTIVDLLEVDLQVGP</sequence>
<feature type="non-terminal residue" evidence="1">
    <location>
        <position position="60"/>
    </location>
</feature>
<gene>
    <name evidence="1" type="ORF">ACFQ1S_39890</name>
</gene>
<accession>A0ABW3MNW3</accession>
<name>A0ABW3MNW3_9PSEU</name>
<keyword evidence="2" id="KW-1185">Reference proteome</keyword>
<evidence type="ECO:0000313" key="2">
    <source>
        <dbReference type="Proteomes" id="UP001597045"/>
    </source>
</evidence>
<organism evidence="1 2">
    <name type="scientific">Kibdelosporangium lantanae</name>
    <dbReference type="NCBI Taxonomy" id="1497396"/>
    <lineage>
        <taxon>Bacteria</taxon>
        <taxon>Bacillati</taxon>
        <taxon>Actinomycetota</taxon>
        <taxon>Actinomycetes</taxon>
        <taxon>Pseudonocardiales</taxon>
        <taxon>Pseudonocardiaceae</taxon>
        <taxon>Kibdelosporangium</taxon>
    </lineage>
</organism>
<proteinExistence type="predicted"/>
<protein>
    <submittedName>
        <fullName evidence="1">Uncharacterized protein</fullName>
    </submittedName>
</protein>
<dbReference type="Proteomes" id="UP001597045">
    <property type="component" value="Unassembled WGS sequence"/>
</dbReference>
<reference evidence="2" key="1">
    <citation type="journal article" date="2019" name="Int. J. Syst. Evol. Microbiol.">
        <title>The Global Catalogue of Microorganisms (GCM) 10K type strain sequencing project: providing services to taxonomists for standard genome sequencing and annotation.</title>
        <authorList>
            <consortium name="The Broad Institute Genomics Platform"/>
            <consortium name="The Broad Institute Genome Sequencing Center for Infectious Disease"/>
            <person name="Wu L."/>
            <person name="Ma J."/>
        </authorList>
    </citation>
    <scope>NUCLEOTIDE SEQUENCE [LARGE SCALE GENOMIC DNA]</scope>
    <source>
        <strain evidence="2">JCM 31486</strain>
    </source>
</reference>
<dbReference type="EMBL" id="JBHTIS010003458">
    <property type="protein sequence ID" value="MFD1051269.1"/>
    <property type="molecule type" value="Genomic_DNA"/>
</dbReference>
<comment type="caution">
    <text evidence="1">The sequence shown here is derived from an EMBL/GenBank/DDBJ whole genome shotgun (WGS) entry which is preliminary data.</text>
</comment>